<sequence length="755" mass="84258">MAYEQAEVPEGVQEAVRAAYSDAAQFIDDEIAPLREKAFSYFDGYVWNRAGKPETPDDLEGRSSIVMREVADTIQQMLPGLIRVFTSGEQVVQFVPNGPEDEALAEQQTDYVNHVMNSDGNSFFVLLHDALHDALLKKTGVITWYWDERVTVDEMSFTGLSPFQAAKLEQDPEIEVLERTETFAASLTSPPMSDAAGGIVPPVALPPFGQMAAAPGVDPALTPGAPFAEPTIDMRVRRRRTRGVLRVEAVPPEEFVIARDARDVPTAPYCAHRHLATVSELVEAGYDRETVERHAREDIEFGLNEEAEQRNPGLRERVSGSPRDRSQWRVLYVEHFIRFDGDDDGVAELHRVCTVGEQCDEVLHDEIVPEAPYAVFSPVRLPHAVFGYSVADQVLDLQDLKTQIMRSVLDSLAESLDPKMGVVENAVKMEDVLNNERGAVIRMSAPGMVQPFAMPFVGPQAMGVMAYLDEVRAQRTGITRASQGLDPEILQSTTKAAVQNTVEAAQERVEMIARTIAETGVKALFRGVLRAIIRHQDKPRVVRLRNQWVEVDPRAWDADMDVAVNVGLGRGTEEQKMGFLAQIVQKQEQILTTLGPANPLVDIRQLRSTYAEMLRLAGYKDASRFFKEIDPAAMEQMAAASQQRQPPMDPNLMLAQVEAQKAHIDMQIAREKMQLEWLKAQQADDRERDRVEADIMLRAAEIQAKHGAQIDMAAIKASIERDRNVMQIQAQQQRDAMQAQARAQQPQQPQQGAMQ</sequence>
<organism evidence="2">
    <name type="scientific">uncultured Caudovirales phage</name>
    <dbReference type="NCBI Taxonomy" id="2100421"/>
    <lineage>
        <taxon>Viruses</taxon>
        <taxon>Duplodnaviria</taxon>
        <taxon>Heunggongvirae</taxon>
        <taxon>Uroviricota</taxon>
        <taxon>Caudoviricetes</taxon>
        <taxon>Peduoviridae</taxon>
        <taxon>Maltschvirus</taxon>
        <taxon>Maltschvirus maltsch</taxon>
    </lineage>
</organism>
<dbReference type="InterPro" id="IPR056909">
    <property type="entry name" value="SU10_portal"/>
</dbReference>
<gene>
    <name evidence="2" type="ORF">UFOVP397_49</name>
</gene>
<evidence type="ECO:0000313" key="2">
    <source>
        <dbReference type="EMBL" id="CAB4140013.1"/>
    </source>
</evidence>
<accession>A0A6J5M362</accession>
<protein>
    <submittedName>
        <fullName evidence="2">Uncharacterized protein</fullName>
    </submittedName>
</protein>
<feature type="region of interest" description="Disordered" evidence="1">
    <location>
        <begin position="727"/>
        <end position="755"/>
    </location>
</feature>
<name>A0A6J5M362_9CAUD</name>
<dbReference type="Pfam" id="PF23899">
    <property type="entry name" value="SU10_portal"/>
    <property type="match status" value="1"/>
</dbReference>
<proteinExistence type="predicted"/>
<reference evidence="2" key="1">
    <citation type="submission" date="2020-04" db="EMBL/GenBank/DDBJ databases">
        <authorList>
            <person name="Chiriac C."/>
            <person name="Salcher M."/>
            <person name="Ghai R."/>
            <person name="Kavagutti S V."/>
        </authorList>
    </citation>
    <scope>NUCLEOTIDE SEQUENCE</scope>
</reference>
<dbReference type="EMBL" id="LR796371">
    <property type="protein sequence ID" value="CAB4140013.1"/>
    <property type="molecule type" value="Genomic_DNA"/>
</dbReference>
<evidence type="ECO:0000256" key="1">
    <source>
        <dbReference type="SAM" id="MobiDB-lite"/>
    </source>
</evidence>